<evidence type="ECO:0000313" key="6">
    <source>
        <dbReference type="Proteomes" id="UP000198984"/>
    </source>
</evidence>
<dbReference type="SUPFAM" id="SSF46785">
    <property type="entry name" value="Winged helix' DNA-binding domain"/>
    <property type="match status" value="1"/>
</dbReference>
<sequence length="116" mass="13466">MANTYERKIPLLDCGHEYIRKVLYGRWKIILLIYIADGISRPGELARNIPQASRRVLDSQLGQLLKHELISKKVFEGAVQHVEYQLTDLGRSLMLVIRIMGKWGNDHIEQLRKTVK</sequence>
<keyword evidence="3" id="KW-0804">Transcription</keyword>
<evidence type="ECO:0000256" key="1">
    <source>
        <dbReference type="ARBA" id="ARBA00023015"/>
    </source>
</evidence>
<dbReference type="GO" id="GO:0003677">
    <property type="term" value="F:DNA binding"/>
    <property type="evidence" value="ECO:0007669"/>
    <property type="project" value="UniProtKB-KW"/>
</dbReference>
<dbReference type="InterPro" id="IPR036390">
    <property type="entry name" value="WH_DNA-bd_sf"/>
</dbReference>
<evidence type="ECO:0000256" key="3">
    <source>
        <dbReference type="ARBA" id="ARBA00023163"/>
    </source>
</evidence>
<dbReference type="AlphaFoldDB" id="A0A1H7JBS5"/>
<evidence type="ECO:0000313" key="5">
    <source>
        <dbReference type="EMBL" id="SEK71986.1"/>
    </source>
</evidence>
<dbReference type="PROSITE" id="PS51118">
    <property type="entry name" value="HTH_HXLR"/>
    <property type="match status" value="1"/>
</dbReference>
<name>A0A1H7JBS5_9BACT</name>
<feature type="domain" description="HTH hxlR-type" evidence="4">
    <location>
        <begin position="14"/>
        <end position="112"/>
    </location>
</feature>
<keyword evidence="6" id="KW-1185">Reference proteome</keyword>
<dbReference type="Pfam" id="PF01638">
    <property type="entry name" value="HxlR"/>
    <property type="match status" value="1"/>
</dbReference>
<dbReference type="RefSeq" id="WP_089906796.1">
    <property type="nucleotide sequence ID" value="NZ_FOBB01000001.1"/>
</dbReference>
<dbReference type="InterPro" id="IPR002577">
    <property type="entry name" value="HTH_HxlR"/>
</dbReference>
<dbReference type="InterPro" id="IPR036388">
    <property type="entry name" value="WH-like_DNA-bd_sf"/>
</dbReference>
<keyword evidence="1" id="KW-0805">Transcription regulation</keyword>
<reference evidence="5 6" key="1">
    <citation type="submission" date="2016-10" db="EMBL/GenBank/DDBJ databases">
        <authorList>
            <person name="de Groot N.N."/>
        </authorList>
    </citation>
    <scope>NUCLEOTIDE SEQUENCE [LARGE SCALE GENOMIC DNA]</scope>
    <source>
        <strain evidence="5 6">DSM 21039</strain>
    </source>
</reference>
<evidence type="ECO:0000256" key="2">
    <source>
        <dbReference type="ARBA" id="ARBA00023125"/>
    </source>
</evidence>
<dbReference type="PANTHER" id="PTHR33204">
    <property type="entry name" value="TRANSCRIPTIONAL REGULATOR, MARR FAMILY"/>
    <property type="match status" value="1"/>
</dbReference>
<dbReference type="PANTHER" id="PTHR33204:SF29">
    <property type="entry name" value="TRANSCRIPTIONAL REGULATOR"/>
    <property type="match status" value="1"/>
</dbReference>
<keyword evidence="2" id="KW-0238">DNA-binding</keyword>
<gene>
    <name evidence="5" type="ORF">SAMN04488505_101763</name>
</gene>
<accession>A0A1H7JBS5</accession>
<organism evidence="5 6">
    <name type="scientific">Chitinophaga rupis</name>
    <dbReference type="NCBI Taxonomy" id="573321"/>
    <lineage>
        <taxon>Bacteria</taxon>
        <taxon>Pseudomonadati</taxon>
        <taxon>Bacteroidota</taxon>
        <taxon>Chitinophagia</taxon>
        <taxon>Chitinophagales</taxon>
        <taxon>Chitinophagaceae</taxon>
        <taxon>Chitinophaga</taxon>
    </lineage>
</organism>
<dbReference type="STRING" id="573321.SAMN04488505_101763"/>
<proteinExistence type="predicted"/>
<dbReference type="OrthoDB" id="8231503at2"/>
<dbReference type="Proteomes" id="UP000198984">
    <property type="component" value="Unassembled WGS sequence"/>
</dbReference>
<protein>
    <submittedName>
        <fullName evidence="5">Transcriptional regulator, HxlR family</fullName>
    </submittedName>
</protein>
<evidence type="ECO:0000259" key="4">
    <source>
        <dbReference type="PROSITE" id="PS51118"/>
    </source>
</evidence>
<dbReference type="EMBL" id="FOBB01000001">
    <property type="protein sequence ID" value="SEK71986.1"/>
    <property type="molecule type" value="Genomic_DNA"/>
</dbReference>
<dbReference type="Gene3D" id="1.10.10.10">
    <property type="entry name" value="Winged helix-like DNA-binding domain superfamily/Winged helix DNA-binding domain"/>
    <property type="match status" value="1"/>
</dbReference>